<dbReference type="InterPro" id="IPR016024">
    <property type="entry name" value="ARM-type_fold"/>
</dbReference>
<protein>
    <recommendedName>
        <fullName evidence="2">DUF4042 domain-containing protein</fullName>
    </recommendedName>
</protein>
<gene>
    <name evidence="3" type="ORF">FNV43_RR25260</name>
</gene>
<dbReference type="Proteomes" id="UP000796880">
    <property type="component" value="Unassembled WGS sequence"/>
</dbReference>
<proteinExistence type="predicted"/>
<comment type="caution">
    <text evidence="3">The sequence shown here is derived from an EMBL/GenBank/DDBJ whole genome shotgun (WGS) entry which is preliminary data.</text>
</comment>
<sequence length="1205" mass="133955">MAASGSSSSSSMDVRMWRTAFLTLRDETLTCPPRTSIPQLLHQLIFSHSHAFVAAAPDLPLHEVTSDFLFLMELVATICDGTQSMTPAFFTPFSRLIHDVCHGVSLQLNSSSWTTILHSLGTLLEFFIHRAPNGTDSDSLPNVATVTSIIQCLATLRHLVRLYQKNCPPSDDIQLVKFLLRIIVGSHAESASSSHSISSNRNCSAQIGRSVPHYSCLWEVQTVAFTMLGEAISRIGPSFPPDLWKSTVEVMRKVMDVLASKSMLMEDNDMSRFYASLLHCLHLVLIDPKGSLSDHVSGFVAALRLFFTYGITIGPQVTRPVNSHKETKHGLNNLKSPIEEPKRAEPGLYRPPHLRIRDSSNKKQTRACRSQSSSDYDSSPLSSDSDYSDTDVSIKDTDSVEKAKVRVAAIGCIQDLCQADSKSFTTQWMLLLPTSDVLQPRKFEATLLTCLLFDPYLKARIVSASTLLVMLDGPSSVFLQVAEYKESSKCGSFTALSISLGHILMQLHTGILYLIQHETHGRLLVSLFKILMLLIPSTPYSRMPTNLLPTVITFLRERIEEGFSFKSDQTGLLAASISCLTVALAALPSSHHVKEMLCKELSMGAFETEKKSGVLYMLFMYSEQLCNPAVCFEALQALKAVSHSYPSIMFSCWEKVLSIIYGLLRAATLEIPTRPWKGHKENTMGFIGEKLIAAAVKVLDECLRALSGFKGTEDHLDDKLLDTPFTSDCVRMKIVSSAPLYELESLEDTKDEYNSCQSGVFQWCEAIEKHMPLVLRHSSAMVRTASITCFAGITSSVFFSLIKEKQEFILSSLIYAAEYDEVPSVRSAACRAVGVISCFPQVCKSAEIVDKFIHAVEINTRNPSVSVRITASWAWANICDSIHHCIDCFSPNGSADYNAHSHRVALLTECALRLSKDGDKIKSNAVRALGNLSRFMNCANLSSVHEKTVDNTILSPRDKSIEEFPSTSNLKDIHIYTSNLHGPETLTDARWLERTVQAFISCITTGNVKVQWNVCHALSNLFLNETLRLQDMEWAPSVFSILLLLLRDSSNFKIRIQAAVALAVPASALDYGKSFSDVVQGLEHIIENLGSDQISAPSSFKYRIALENQLTSTMLHVLSLASCSDHETLKDFLVKKVSFLEEWFKMLCSSLMAANAETEVENNKSTGNQKKEMICKAMRSLIELYRGRKHYAIAQKFEKLENCIW</sequence>
<dbReference type="Gene3D" id="1.25.10.10">
    <property type="entry name" value="Leucine-rich Repeat Variant"/>
    <property type="match status" value="2"/>
</dbReference>
<dbReference type="SUPFAM" id="SSF48371">
    <property type="entry name" value="ARM repeat"/>
    <property type="match status" value="1"/>
</dbReference>
<feature type="region of interest" description="Disordered" evidence="1">
    <location>
        <begin position="318"/>
        <end position="392"/>
    </location>
</feature>
<feature type="domain" description="DUF4042" evidence="2">
    <location>
        <begin position="404"/>
        <end position="585"/>
    </location>
</feature>
<dbReference type="AlphaFoldDB" id="A0A8K0GM07"/>
<dbReference type="InterPro" id="IPR052107">
    <property type="entry name" value="HEAT6"/>
</dbReference>
<dbReference type="PANTHER" id="PTHR13366">
    <property type="entry name" value="MALARIA ANTIGEN-RELATED"/>
    <property type="match status" value="1"/>
</dbReference>
<dbReference type="EMBL" id="VOIH02000011">
    <property type="protein sequence ID" value="KAF3434157.1"/>
    <property type="molecule type" value="Genomic_DNA"/>
</dbReference>
<evidence type="ECO:0000313" key="3">
    <source>
        <dbReference type="EMBL" id="KAF3434157.1"/>
    </source>
</evidence>
<dbReference type="InterPro" id="IPR025283">
    <property type="entry name" value="DUF4042"/>
</dbReference>
<keyword evidence="4" id="KW-1185">Reference proteome</keyword>
<evidence type="ECO:0000256" key="1">
    <source>
        <dbReference type="SAM" id="MobiDB-lite"/>
    </source>
</evidence>
<dbReference type="InterPro" id="IPR011989">
    <property type="entry name" value="ARM-like"/>
</dbReference>
<dbReference type="OrthoDB" id="422637at2759"/>
<reference evidence="3" key="1">
    <citation type="submission" date="2020-03" db="EMBL/GenBank/DDBJ databases">
        <title>A high-quality chromosome-level genome assembly of a woody plant with both climbing and erect habits, Rhamnella rubrinervis.</title>
        <authorList>
            <person name="Lu Z."/>
            <person name="Yang Y."/>
            <person name="Zhu X."/>
            <person name="Sun Y."/>
        </authorList>
    </citation>
    <scope>NUCLEOTIDE SEQUENCE</scope>
    <source>
        <strain evidence="3">BYM</strain>
        <tissue evidence="3">Leaf</tissue>
    </source>
</reference>
<evidence type="ECO:0000259" key="2">
    <source>
        <dbReference type="Pfam" id="PF13251"/>
    </source>
</evidence>
<name>A0A8K0GM07_9ROSA</name>
<dbReference type="Pfam" id="PF13251">
    <property type="entry name" value="DUF4042"/>
    <property type="match status" value="1"/>
</dbReference>
<feature type="compositionally biased region" description="Low complexity" evidence="1">
    <location>
        <begin position="370"/>
        <end position="385"/>
    </location>
</feature>
<accession>A0A8K0GM07</accession>
<evidence type="ECO:0000313" key="4">
    <source>
        <dbReference type="Proteomes" id="UP000796880"/>
    </source>
</evidence>
<organism evidence="3 4">
    <name type="scientific">Rhamnella rubrinervis</name>
    <dbReference type="NCBI Taxonomy" id="2594499"/>
    <lineage>
        <taxon>Eukaryota</taxon>
        <taxon>Viridiplantae</taxon>
        <taxon>Streptophyta</taxon>
        <taxon>Embryophyta</taxon>
        <taxon>Tracheophyta</taxon>
        <taxon>Spermatophyta</taxon>
        <taxon>Magnoliopsida</taxon>
        <taxon>eudicotyledons</taxon>
        <taxon>Gunneridae</taxon>
        <taxon>Pentapetalae</taxon>
        <taxon>rosids</taxon>
        <taxon>fabids</taxon>
        <taxon>Rosales</taxon>
        <taxon>Rhamnaceae</taxon>
        <taxon>rhamnoid group</taxon>
        <taxon>Rhamneae</taxon>
        <taxon>Rhamnella</taxon>
    </lineage>
</organism>
<dbReference type="PANTHER" id="PTHR13366:SF0">
    <property type="entry name" value="HEAT REPEAT-CONTAINING PROTEIN 6"/>
    <property type="match status" value="1"/>
</dbReference>